<accession>A0A160TGJ7</accession>
<gene>
    <name evidence="2" type="ORF">MGWOODY_Smn2931</name>
</gene>
<organism evidence="2">
    <name type="scientific">hydrothermal vent metagenome</name>
    <dbReference type="NCBI Taxonomy" id="652676"/>
    <lineage>
        <taxon>unclassified sequences</taxon>
        <taxon>metagenomes</taxon>
        <taxon>ecological metagenomes</taxon>
    </lineage>
</organism>
<proteinExistence type="predicted"/>
<evidence type="ECO:0000256" key="1">
    <source>
        <dbReference type="SAM" id="MobiDB-lite"/>
    </source>
</evidence>
<protein>
    <submittedName>
        <fullName evidence="2">Uncharacterized protein</fullName>
    </submittedName>
</protein>
<reference evidence="2" key="1">
    <citation type="submission" date="2015-10" db="EMBL/GenBank/DDBJ databases">
        <authorList>
            <person name="Gilbert D.G."/>
        </authorList>
    </citation>
    <scope>NUCLEOTIDE SEQUENCE</scope>
</reference>
<sequence>MAADSGKAGSLLDLVAPVSAPRDKAGCAVSSIPVSSPMLP</sequence>
<name>A0A160TGJ7_9ZZZZ</name>
<evidence type="ECO:0000313" key="2">
    <source>
        <dbReference type="EMBL" id="CUS43940.1"/>
    </source>
</evidence>
<dbReference type="AlphaFoldDB" id="A0A160TGJ7"/>
<dbReference type="EMBL" id="CZQE01000097">
    <property type="protein sequence ID" value="CUS43940.1"/>
    <property type="molecule type" value="Genomic_DNA"/>
</dbReference>
<feature type="region of interest" description="Disordered" evidence="1">
    <location>
        <begin position="21"/>
        <end position="40"/>
    </location>
</feature>